<organism evidence="2 3">
    <name type="scientific">Glaciibacter psychrotolerans</name>
    <dbReference type="NCBI Taxonomy" id="670054"/>
    <lineage>
        <taxon>Bacteria</taxon>
        <taxon>Bacillati</taxon>
        <taxon>Actinomycetota</taxon>
        <taxon>Actinomycetes</taxon>
        <taxon>Micrococcales</taxon>
        <taxon>Microbacteriaceae</taxon>
        <taxon>Glaciibacter</taxon>
    </lineage>
</organism>
<keyword evidence="3" id="KW-1185">Reference proteome</keyword>
<dbReference type="Pfam" id="PF05175">
    <property type="entry name" value="MTS"/>
    <property type="match status" value="1"/>
</dbReference>
<dbReference type="SUPFAM" id="SSF53335">
    <property type="entry name" value="S-adenosyl-L-methionine-dependent methyltransferases"/>
    <property type="match status" value="1"/>
</dbReference>
<dbReference type="CDD" id="cd02440">
    <property type="entry name" value="AdoMet_MTases"/>
    <property type="match status" value="1"/>
</dbReference>
<dbReference type="InterPro" id="IPR029063">
    <property type="entry name" value="SAM-dependent_MTases_sf"/>
</dbReference>
<dbReference type="InterPro" id="IPR002052">
    <property type="entry name" value="DNA_methylase_N6_adenine_CS"/>
</dbReference>
<evidence type="ECO:0000313" key="2">
    <source>
        <dbReference type="EMBL" id="NYJ21216.1"/>
    </source>
</evidence>
<proteinExistence type="predicted"/>
<evidence type="ECO:0000313" key="3">
    <source>
        <dbReference type="Proteomes" id="UP000537260"/>
    </source>
</evidence>
<comment type="caution">
    <text evidence="2">The sequence shown here is derived from an EMBL/GenBank/DDBJ whole genome shotgun (WGS) entry which is preliminary data.</text>
</comment>
<protein>
    <submittedName>
        <fullName evidence="2">Putative O-methyltransferase YrrM</fullName>
    </submittedName>
</protein>
<dbReference type="InterPro" id="IPR050320">
    <property type="entry name" value="N5-glutamine_MTase"/>
</dbReference>
<dbReference type="GO" id="GO:0036009">
    <property type="term" value="F:protein-glutamine N-methyltransferase activity"/>
    <property type="evidence" value="ECO:0007669"/>
    <property type="project" value="TreeGrafter"/>
</dbReference>
<dbReference type="GO" id="GO:0003676">
    <property type="term" value="F:nucleic acid binding"/>
    <property type="evidence" value="ECO:0007669"/>
    <property type="project" value="InterPro"/>
</dbReference>
<keyword evidence="2" id="KW-0808">Transferase</keyword>
<accession>A0A7Z0J7F3</accession>
<dbReference type="GO" id="GO:0032259">
    <property type="term" value="P:methylation"/>
    <property type="evidence" value="ECO:0007669"/>
    <property type="project" value="UniProtKB-KW"/>
</dbReference>
<reference evidence="2 3" key="1">
    <citation type="submission" date="2020-07" db="EMBL/GenBank/DDBJ databases">
        <title>Sequencing the genomes of 1000 actinobacteria strains.</title>
        <authorList>
            <person name="Klenk H.-P."/>
        </authorList>
    </citation>
    <scope>NUCLEOTIDE SEQUENCE [LARGE SCALE GENOMIC DNA]</scope>
    <source>
        <strain evidence="2 3">LI1</strain>
    </source>
</reference>
<keyword evidence="2" id="KW-0489">Methyltransferase</keyword>
<dbReference type="EMBL" id="JACCFM010000001">
    <property type="protein sequence ID" value="NYJ21216.1"/>
    <property type="molecule type" value="Genomic_DNA"/>
</dbReference>
<feature type="domain" description="Methyltransferase small" evidence="1">
    <location>
        <begin position="189"/>
        <end position="337"/>
    </location>
</feature>
<dbReference type="RefSeq" id="WP_179579850.1">
    <property type="nucleotide sequence ID" value="NZ_JACCFM010000001.1"/>
</dbReference>
<dbReference type="Proteomes" id="UP000537260">
    <property type="component" value="Unassembled WGS sequence"/>
</dbReference>
<dbReference type="Gene3D" id="3.40.50.150">
    <property type="entry name" value="Vaccinia Virus protein VP39"/>
    <property type="match status" value="1"/>
</dbReference>
<dbReference type="PANTHER" id="PTHR18895:SF74">
    <property type="entry name" value="MTRF1L RELEASE FACTOR GLUTAMINE METHYLTRANSFERASE"/>
    <property type="match status" value="1"/>
</dbReference>
<sequence>MPRTSPPAARVSWVENGEAQSALWRSDGGWPAPTRIVIADDTTTADAAYRHAASGTALLWRGDFNNARQLLSALGARIDKRQKPRHTDLTQAFRTHRTDAATRARLLGLLLVPLDADFAVPLRRAPDVRTACVEAFGAVRGAAAAESAVDTVDSRDTVDSLISLRELVGVIGAHEWREQGVPVPALGARIHPHYGVFSPIRGEYLDLVAQAPLPGAATDAGGIAFDIGVGTGVLSAILATRGVTRVQGTDLDDRALACATDNITRLGLSDRVDIVRADLFAEGTADLIVCNPPWIPAEATTSTDHAVYDPDSRMLRGFLTGLAAHLNPGGEGWLIISDIAERLGLRSRGELLDLIDAAGLIVVARLDTRPTHPRATDRSDPLYAARAAEVTSLWRLATA</sequence>
<evidence type="ECO:0000259" key="1">
    <source>
        <dbReference type="Pfam" id="PF05175"/>
    </source>
</evidence>
<dbReference type="PANTHER" id="PTHR18895">
    <property type="entry name" value="HEMK METHYLTRANSFERASE"/>
    <property type="match status" value="1"/>
</dbReference>
<dbReference type="AlphaFoldDB" id="A0A7Z0J7F3"/>
<dbReference type="InterPro" id="IPR007848">
    <property type="entry name" value="Small_mtfrase_dom"/>
</dbReference>
<dbReference type="PROSITE" id="PS00092">
    <property type="entry name" value="N6_MTASE"/>
    <property type="match status" value="1"/>
</dbReference>
<gene>
    <name evidence="2" type="ORF">HNR05_003007</name>
</gene>
<name>A0A7Z0J7F3_9MICO</name>